<dbReference type="SMART" id="SM00364">
    <property type="entry name" value="LRR_BAC"/>
    <property type="match status" value="6"/>
</dbReference>
<dbReference type="AlphaFoldDB" id="U5EL25"/>
<reference evidence="3" key="1">
    <citation type="journal article" date="2014" name="Insect Biochem. Mol. Biol.">
        <title>An insight into the sialome of the frog biting fly, Corethrella appendiculata.</title>
        <authorList>
            <person name="Ribeiro J.M.C."/>
            <person name="Chagas A.C."/>
            <person name="Pham V.M."/>
            <person name="Lounibos L.P."/>
            <person name="Calvo E."/>
        </authorList>
    </citation>
    <scope>NUCLEOTIDE SEQUENCE</scope>
    <source>
        <tissue evidence="3">Salivary glands</tissue>
    </source>
</reference>
<dbReference type="GO" id="GO:0005737">
    <property type="term" value="C:cytoplasm"/>
    <property type="evidence" value="ECO:0007669"/>
    <property type="project" value="TreeGrafter"/>
</dbReference>
<dbReference type="Pfam" id="PF00560">
    <property type="entry name" value="LRR_1"/>
    <property type="match status" value="2"/>
</dbReference>
<evidence type="ECO:0000256" key="2">
    <source>
        <dbReference type="ARBA" id="ARBA00022737"/>
    </source>
</evidence>
<accession>U5EL25</accession>
<sequence>MEASYTSDSSDSDSRELKTLSLTHGNGKIFDYEMKNLLKTKRDYCDIETIILHHNALISMPITICKFNNLQTLDMSSNNLTILPDEIIKCPLSTLNLKNNKLNNNSLPKSLISISGGSLKEINLSGNNFEYFPEQLIELKSLKYLYLGGNQITNISKDIGKLQSLQLLSLGSNKIVDVPEAVGFLNGLHALVLSDNMIESLPSSIAKLKNLKSLLLHKNQLKTLPREIITLRNLTELSLRENPLIVRFVMDMSLNPSSLLELAARTVKCSEIKYGPEELPRSLIEYLSTANCCVNPQCTGVFFDNRVEHVKFVDFCGKYRIPLLQYLCSSKCIVDAGTSSESIHSQHSGYMMRKVLLG</sequence>
<dbReference type="PANTHER" id="PTHR48051:SF53">
    <property type="entry name" value="LEUCINE RICH REPEAT CONTAINING 58"/>
    <property type="match status" value="1"/>
</dbReference>
<dbReference type="SUPFAM" id="SSF52058">
    <property type="entry name" value="L domain-like"/>
    <property type="match status" value="1"/>
</dbReference>
<dbReference type="SMART" id="SM00369">
    <property type="entry name" value="LRR_TYP"/>
    <property type="match status" value="5"/>
</dbReference>
<dbReference type="EMBL" id="GANO01001606">
    <property type="protein sequence ID" value="JAB58265.1"/>
    <property type="molecule type" value="mRNA"/>
</dbReference>
<keyword evidence="2" id="KW-0677">Repeat</keyword>
<dbReference type="InterPro" id="IPR001611">
    <property type="entry name" value="Leu-rich_rpt"/>
</dbReference>
<dbReference type="InterPro" id="IPR003591">
    <property type="entry name" value="Leu-rich_rpt_typical-subtyp"/>
</dbReference>
<dbReference type="InterPro" id="IPR050216">
    <property type="entry name" value="LRR_domain-containing"/>
</dbReference>
<dbReference type="PANTHER" id="PTHR48051">
    <property type="match status" value="1"/>
</dbReference>
<keyword evidence="1" id="KW-0433">Leucine-rich repeat</keyword>
<evidence type="ECO:0000313" key="3">
    <source>
        <dbReference type="EMBL" id="JAB58265.1"/>
    </source>
</evidence>
<dbReference type="Pfam" id="PF13855">
    <property type="entry name" value="LRR_8"/>
    <property type="match status" value="1"/>
</dbReference>
<protein>
    <submittedName>
        <fullName evidence="3">Putative cytoskeletal regulator flightless-i</fullName>
    </submittedName>
</protein>
<dbReference type="InterPro" id="IPR032675">
    <property type="entry name" value="LRR_dom_sf"/>
</dbReference>
<name>U5EL25_9DIPT</name>
<dbReference type="PROSITE" id="PS51450">
    <property type="entry name" value="LRR"/>
    <property type="match status" value="2"/>
</dbReference>
<evidence type="ECO:0000256" key="1">
    <source>
        <dbReference type="ARBA" id="ARBA00022614"/>
    </source>
</evidence>
<organism evidence="3">
    <name type="scientific">Corethrella appendiculata</name>
    <dbReference type="NCBI Taxonomy" id="1370023"/>
    <lineage>
        <taxon>Eukaryota</taxon>
        <taxon>Metazoa</taxon>
        <taxon>Ecdysozoa</taxon>
        <taxon>Arthropoda</taxon>
        <taxon>Hexapoda</taxon>
        <taxon>Insecta</taxon>
        <taxon>Pterygota</taxon>
        <taxon>Neoptera</taxon>
        <taxon>Endopterygota</taxon>
        <taxon>Diptera</taxon>
        <taxon>Nematocera</taxon>
        <taxon>Culicoidea</taxon>
        <taxon>Chaoboridae</taxon>
        <taxon>Corethrella</taxon>
    </lineage>
</organism>
<proteinExistence type="evidence at transcript level"/>
<dbReference type="Gene3D" id="3.80.10.10">
    <property type="entry name" value="Ribonuclease Inhibitor"/>
    <property type="match status" value="2"/>
</dbReference>